<organism evidence="2 3">
    <name type="scientific">Nyssa sinensis</name>
    <dbReference type="NCBI Taxonomy" id="561372"/>
    <lineage>
        <taxon>Eukaryota</taxon>
        <taxon>Viridiplantae</taxon>
        <taxon>Streptophyta</taxon>
        <taxon>Embryophyta</taxon>
        <taxon>Tracheophyta</taxon>
        <taxon>Spermatophyta</taxon>
        <taxon>Magnoliopsida</taxon>
        <taxon>eudicotyledons</taxon>
        <taxon>Gunneridae</taxon>
        <taxon>Pentapetalae</taxon>
        <taxon>asterids</taxon>
        <taxon>Cornales</taxon>
        <taxon>Nyssaceae</taxon>
        <taxon>Nyssa</taxon>
    </lineage>
</organism>
<feature type="compositionally biased region" description="Basic and acidic residues" evidence="1">
    <location>
        <begin position="1"/>
        <end position="11"/>
    </location>
</feature>
<feature type="region of interest" description="Disordered" evidence="1">
    <location>
        <begin position="1"/>
        <end position="20"/>
    </location>
</feature>
<accession>A0A5J5A7Q2</accession>
<evidence type="ECO:0000313" key="3">
    <source>
        <dbReference type="Proteomes" id="UP000325577"/>
    </source>
</evidence>
<dbReference type="AlphaFoldDB" id="A0A5J5A7Q2"/>
<reference evidence="2 3" key="1">
    <citation type="submission" date="2019-09" db="EMBL/GenBank/DDBJ databases">
        <title>A chromosome-level genome assembly of the Chinese tupelo Nyssa sinensis.</title>
        <authorList>
            <person name="Yang X."/>
            <person name="Kang M."/>
            <person name="Yang Y."/>
            <person name="Xiong H."/>
            <person name="Wang M."/>
            <person name="Zhang Z."/>
            <person name="Wang Z."/>
            <person name="Wu H."/>
            <person name="Ma T."/>
            <person name="Liu J."/>
            <person name="Xi Z."/>
        </authorList>
    </citation>
    <scope>NUCLEOTIDE SEQUENCE [LARGE SCALE GENOMIC DNA]</scope>
    <source>
        <strain evidence="2">J267</strain>
        <tissue evidence="2">Leaf</tissue>
    </source>
</reference>
<keyword evidence="3" id="KW-1185">Reference proteome</keyword>
<evidence type="ECO:0000313" key="2">
    <source>
        <dbReference type="EMBL" id="KAA8525387.1"/>
    </source>
</evidence>
<name>A0A5J5A7Q2_9ASTE</name>
<dbReference type="EMBL" id="CM018046">
    <property type="protein sequence ID" value="KAA8525387.1"/>
    <property type="molecule type" value="Genomic_DNA"/>
</dbReference>
<evidence type="ECO:0000256" key="1">
    <source>
        <dbReference type="SAM" id="MobiDB-lite"/>
    </source>
</evidence>
<protein>
    <submittedName>
        <fullName evidence="2">Uncharacterized protein</fullName>
    </submittedName>
</protein>
<gene>
    <name evidence="2" type="ORF">F0562_007195</name>
</gene>
<proteinExistence type="predicted"/>
<dbReference type="Proteomes" id="UP000325577">
    <property type="component" value="Linkage Group LG3"/>
</dbReference>
<sequence length="77" mass="9182">MNEKKKREERAAANQENSSNCCNPTATVVTRRIGWIGRFERATEQGYRCRLRWKRELEGIGSRWDTWVLEEQPLEQQ</sequence>